<dbReference type="OrthoDB" id="3923593at2759"/>
<dbReference type="InParanoid" id="K2S5Y7"/>
<sequence length="497" mass="50328">MQCFKLAVALAALVSATLALTHGGYVPPGGTALAERQYEPEYTTSIIFVDVIPAITTSVVFATYEVTVTSCPSTVSSCPTLSASVLTSYVPVSTTVCPVTLTSSHISEFTTSFSWVTPTYSSVSISSETTAPFSWAGPTVSPVSIPSVPNFSVPSDTALPWATDLSSSALILSFLPPSPTSPIAGTTSTSSLTYNTGFTSISLFWPPVNASFVWPSTIISTHSDTITLDGPSSFITTTSTYTLSVVYTSEFTISYAPNPPSTSATVGLPVSASPSTGYAVSSLLPSSLPGSTGYVSLPLASVLPESSNYPVTTSSPSQSSLGINVTTWPSGSFPSTTSFYTGVTTGLSAEASMSLPASSGLVSTTSYSPLIVISVDTWTSSTAVFPVSTGDNTGALPASTDVSSTSGEAAPTTTLTPVVSPFTPASGNGTTFSVIAPNSLDSSAITTAGPVTTGYNNVSSIPPGPTAPLSVFQGVGGKFSVGTSAASIILALVAAFF</sequence>
<evidence type="ECO:0000256" key="1">
    <source>
        <dbReference type="SAM" id="SignalP"/>
    </source>
</evidence>
<dbReference type="Proteomes" id="UP000007129">
    <property type="component" value="Unassembled WGS sequence"/>
</dbReference>
<accession>K2S5Y7</accession>
<keyword evidence="1" id="KW-0732">Signal</keyword>
<organism evidence="2 3">
    <name type="scientific">Macrophomina phaseolina (strain MS6)</name>
    <name type="common">Charcoal rot fungus</name>
    <dbReference type="NCBI Taxonomy" id="1126212"/>
    <lineage>
        <taxon>Eukaryota</taxon>
        <taxon>Fungi</taxon>
        <taxon>Dikarya</taxon>
        <taxon>Ascomycota</taxon>
        <taxon>Pezizomycotina</taxon>
        <taxon>Dothideomycetes</taxon>
        <taxon>Dothideomycetes incertae sedis</taxon>
        <taxon>Botryosphaeriales</taxon>
        <taxon>Botryosphaeriaceae</taxon>
        <taxon>Macrophomina</taxon>
    </lineage>
</organism>
<dbReference type="VEuPathDB" id="FungiDB:MPH_10806"/>
<reference evidence="2 3" key="1">
    <citation type="journal article" date="2012" name="BMC Genomics">
        <title>Tools to kill: Genome of one of the most destructive plant pathogenic fungi Macrophomina phaseolina.</title>
        <authorList>
            <person name="Islam M.S."/>
            <person name="Haque M.S."/>
            <person name="Islam M.M."/>
            <person name="Emdad E.M."/>
            <person name="Halim A."/>
            <person name="Hossen Q.M.M."/>
            <person name="Hossain M.Z."/>
            <person name="Ahmed B."/>
            <person name="Rahim S."/>
            <person name="Rahman M.S."/>
            <person name="Alam M.M."/>
            <person name="Hou S."/>
            <person name="Wan X."/>
            <person name="Saito J.A."/>
            <person name="Alam M."/>
        </authorList>
    </citation>
    <scope>NUCLEOTIDE SEQUENCE [LARGE SCALE GENOMIC DNA]</scope>
    <source>
        <strain evidence="2 3">MS6</strain>
    </source>
</reference>
<feature type="chain" id="PRO_5003864295" evidence="1">
    <location>
        <begin position="20"/>
        <end position="497"/>
    </location>
</feature>
<name>K2S5Y7_MACPH</name>
<dbReference type="STRING" id="1126212.K2S5Y7"/>
<proteinExistence type="predicted"/>
<dbReference type="AlphaFoldDB" id="K2S5Y7"/>
<evidence type="ECO:0000313" key="3">
    <source>
        <dbReference type="Proteomes" id="UP000007129"/>
    </source>
</evidence>
<protein>
    <submittedName>
        <fullName evidence="2">Uncharacterized protein</fullName>
    </submittedName>
</protein>
<evidence type="ECO:0000313" key="2">
    <source>
        <dbReference type="EMBL" id="EKG12095.1"/>
    </source>
</evidence>
<dbReference type="EMBL" id="AHHD01000459">
    <property type="protein sequence ID" value="EKG12095.1"/>
    <property type="molecule type" value="Genomic_DNA"/>
</dbReference>
<dbReference type="eggNOG" id="ENOG502RX65">
    <property type="taxonomic scope" value="Eukaryota"/>
</dbReference>
<feature type="signal peptide" evidence="1">
    <location>
        <begin position="1"/>
        <end position="19"/>
    </location>
</feature>
<gene>
    <name evidence="2" type="ORF">MPH_10806</name>
</gene>
<comment type="caution">
    <text evidence="2">The sequence shown here is derived from an EMBL/GenBank/DDBJ whole genome shotgun (WGS) entry which is preliminary data.</text>
</comment>
<dbReference type="HOGENOM" id="CLU_548685_0_0_1"/>